<dbReference type="OrthoDB" id="2407473at2759"/>
<evidence type="ECO:0000313" key="1">
    <source>
        <dbReference type="EMBL" id="CAG8735502.1"/>
    </source>
</evidence>
<keyword evidence="2" id="KW-1185">Reference proteome</keyword>
<proteinExistence type="predicted"/>
<evidence type="ECO:0000313" key="2">
    <source>
        <dbReference type="Proteomes" id="UP000789405"/>
    </source>
</evidence>
<name>A0A9N9NGG7_9GLOM</name>
<reference evidence="1" key="1">
    <citation type="submission" date="2021-06" db="EMBL/GenBank/DDBJ databases">
        <authorList>
            <person name="Kallberg Y."/>
            <person name="Tangrot J."/>
            <person name="Rosling A."/>
        </authorList>
    </citation>
    <scope>NUCLEOTIDE SEQUENCE</scope>
    <source>
        <strain evidence="1">MA453B</strain>
    </source>
</reference>
<dbReference type="Proteomes" id="UP000789405">
    <property type="component" value="Unassembled WGS sequence"/>
</dbReference>
<dbReference type="AlphaFoldDB" id="A0A9N9NGG7"/>
<organism evidence="1 2">
    <name type="scientific">Dentiscutata erythropus</name>
    <dbReference type="NCBI Taxonomy" id="1348616"/>
    <lineage>
        <taxon>Eukaryota</taxon>
        <taxon>Fungi</taxon>
        <taxon>Fungi incertae sedis</taxon>
        <taxon>Mucoromycota</taxon>
        <taxon>Glomeromycotina</taxon>
        <taxon>Glomeromycetes</taxon>
        <taxon>Diversisporales</taxon>
        <taxon>Gigasporaceae</taxon>
        <taxon>Dentiscutata</taxon>
    </lineage>
</organism>
<protein>
    <submittedName>
        <fullName evidence="1">19649_t:CDS:1</fullName>
    </submittedName>
</protein>
<dbReference type="EMBL" id="CAJVPY010012648">
    <property type="protein sequence ID" value="CAG8735502.1"/>
    <property type="molecule type" value="Genomic_DNA"/>
</dbReference>
<gene>
    <name evidence="1" type="ORF">DERYTH_LOCUS15508</name>
</gene>
<comment type="caution">
    <text evidence="1">The sequence shown here is derived from an EMBL/GenBank/DDBJ whole genome shotgun (WGS) entry which is preliminary data.</text>
</comment>
<accession>A0A9N9NGG7</accession>
<sequence length="91" mass="10257">MSSQSTNVIGLFVTNIGFKSEALNQAADSKIFLCTNDDLIEIIERCYEDIKKESFLNFGDVIIDDLEFNDGKIKRIDDVDIELNIASVDSY</sequence>